<dbReference type="RefSeq" id="WP_138184510.1">
    <property type="nucleotide sequence ID" value="NZ_LS992241.1"/>
</dbReference>
<gene>
    <name evidence="1" type="ORF">PBLR_10431</name>
</gene>
<evidence type="ECO:0000313" key="2">
    <source>
        <dbReference type="Proteomes" id="UP000304148"/>
    </source>
</evidence>
<dbReference type="AlphaFoldDB" id="A0A383R5S2"/>
<organism evidence="1 2">
    <name type="scientific">Paenibacillus alvei</name>
    <name type="common">Bacillus alvei</name>
    <dbReference type="NCBI Taxonomy" id="44250"/>
    <lineage>
        <taxon>Bacteria</taxon>
        <taxon>Bacillati</taxon>
        <taxon>Bacillota</taxon>
        <taxon>Bacilli</taxon>
        <taxon>Bacillales</taxon>
        <taxon>Paenibacillaceae</taxon>
        <taxon>Paenibacillus</taxon>
    </lineage>
</organism>
<dbReference type="Proteomes" id="UP000304148">
    <property type="component" value="Chromosome"/>
</dbReference>
<dbReference type="EMBL" id="LS992241">
    <property type="protein sequence ID" value="SYX82011.1"/>
    <property type="molecule type" value="Genomic_DNA"/>
</dbReference>
<accession>A0A383R5S2</accession>
<evidence type="ECO:0008006" key="3">
    <source>
        <dbReference type="Google" id="ProtNLM"/>
    </source>
</evidence>
<protein>
    <recommendedName>
        <fullName evidence="3">O-methyltransferase</fullName>
    </recommendedName>
</protein>
<reference evidence="2" key="1">
    <citation type="submission" date="2018-08" db="EMBL/GenBank/DDBJ databases">
        <authorList>
            <person name="Chevrot R."/>
        </authorList>
    </citation>
    <scope>NUCLEOTIDE SEQUENCE [LARGE SCALE GENOMIC DNA]</scope>
</reference>
<name>A0A383R5S2_PAEAL</name>
<sequence>MKSVSIPLARQISLVFEKLESELIGLTGGTIVVCLRNDVIGKFGVKHDALESCGGELKPIRQGLSRQQIAQFLQTAVDALRHKKNWTYGEIVYDFTVRHGELHVSTWFESNHNMVHILDKKEENLHTYRNVS</sequence>
<evidence type="ECO:0000313" key="1">
    <source>
        <dbReference type="EMBL" id="SYX82011.1"/>
    </source>
</evidence>
<proteinExistence type="predicted"/>